<dbReference type="PROSITE" id="PS50878">
    <property type="entry name" value="RT_POL"/>
    <property type="match status" value="1"/>
</dbReference>
<dbReference type="EMBL" id="OOIL02005346">
    <property type="protein sequence ID" value="VFQ94492.1"/>
    <property type="molecule type" value="Genomic_DNA"/>
</dbReference>
<reference evidence="2 3" key="1">
    <citation type="submission" date="2018-04" db="EMBL/GenBank/DDBJ databases">
        <authorList>
            <person name="Vogel A."/>
        </authorList>
    </citation>
    <scope>NUCLEOTIDE SEQUENCE [LARGE SCALE GENOMIC DNA]</scope>
</reference>
<protein>
    <recommendedName>
        <fullName evidence="1">Reverse transcriptase domain-containing protein</fullName>
    </recommendedName>
</protein>
<dbReference type="CDD" id="cd01650">
    <property type="entry name" value="RT_nLTR_like"/>
    <property type="match status" value="1"/>
</dbReference>
<accession>A0A484N059</accession>
<dbReference type="PANTHER" id="PTHR31635">
    <property type="entry name" value="REVERSE TRANSCRIPTASE DOMAIN-CONTAINING PROTEIN-RELATED"/>
    <property type="match status" value="1"/>
</dbReference>
<feature type="non-terminal residue" evidence="2">
    <location>
        <position position="189"/>
    </location>
</feature>
<keyword evidence="3" id="KW-1185">Reference proteome</keyword>
<name>A0A484N059_9ASTE</name>
<dbReference type="Pfam" id="PF00078">
    <property type="entry name" value="RVT_1"/>
    <property type="match status" value="1"/>
</dbReference>
<dbReference type="InterPro" id="IPR043502">
    <property type="entry name" value="DNA/RNA_pol_sf"/>
</dbReference>
<dbReference type="SUPFAM" id="SSF56672">
    <property type="entry name" value="DNA/RNA polymerases"/>
    <property type="match status" value="1"/>
</dbReference>
<sequence length="189" mass="20836">MPGIFLGIKIPASYGSTLITLVPKGDNPVKWKDYRPISLSTFMSKINTRILANRLGSLLHKVIGPEQAGFQKGKSIDDQILLAQEMAHQLDRKVEGGNIIIKLDMASAFDRMSWQYLESVLRKMGFSNFVTSLLLSNLQATMMSININGKPKGYFPMKRGVKQGDPLSPLLFILGSEGLSKALTQGIHS</sequence>
<proteinExistence type="predicted"/>
<gene>
    <name evidence="2" type="ORF">CCAM_LOCUS36268</name>
</gene>
<dbReference type="PANTHER" id="PTHR31635:SF196">
    <property type="entry name" value="REVERSE TRANSCRIPTASE DOMAIN-CONTAINING PROTEIN-RELATED"/>
    <property type="match status" value="1"/>
</dbReference>
<dbReference type="Proteomes" id="UP000595140">
    <property type="component" value="Unassembled WGS sequence"/>
</dbReference>
<evidence type="ECO:0000259" key="1">
    <source>
        <dbReference type="PROSITE" id="PS50878"/>
    </source>
</evidence>
<feature type="domain" description="Reverse transcriptase" evidence="1">
    <location>
        <begin position="3"/>
        <end position="189"/>
    </location>
</feature>
<dbReference type="InterPro" id="IPR000477">
    <property type="entry name" value="RT_dom"/>
</dbReference>
<evidence type="ECO:0000313" key="2">
    <source>
        <dbReference type="EMBL" id="VFQ94492.1"/>
    </source>
</evidence>
<organism evidence="2 3">
    <name type="scientific">Cuscuta campestris</name>
    <dbReference type="NCBI Taxonomy" id="132261"/>
    <lineage>
        <taxon>Eukaryota</taxon>
        <taxon>Viridiplantae</taxon>
        <taxon>Streptophyta</taxon>
        <taxon>Embryophyta</taxon>
        <taxon>Tracheophyta</taxon>
        <taxon>Spermatophyta</taxon>
        <taxon>Magnoliopsida</taxon>
        <taxon>eudicotyledons</taxon>
        <taxon>Gunneridae</taxon>
        <taxon>Pentapetalae</taxon>
        <taxon>asterids</taxon>
        <taxon>lamiids</taxon>
        <taxon>Solanales</taxon>
        <taxon>Convolvulaceae</taxon>
        <taxon>Cuscuteae</taxon>
        <taxon>Cuscuta</taxon>
        <taxon>Cuscuta subgen. Grammica</taxon>
        <taxon>Cuscuta sect. Cleistogrammica</taxon>
    </lineage>
</organism>
<evidence type="ECO:0000313" key="3">
    <source>
        <dbReference type="Proteomes" id="UP000595140"/>
    </source>
</evidence>
<dbReference type="OrthoDB" id="411842at2759"/>
<dbReference type="AlphaFoldDB" id="A0A484N059"/>